<reference evidence="1 2" key="1">
    <citation type="submission" date="2015-01" db="EMBL/GenBank/DDBJ databases">
        <title>Evolution of Trichinella species and genotypes.</title>
        <authorList>
            <person name="Korhonen P.K."/>
            <person name="Edoardo P."/>
            <person name="Giuseppe L.R."/>
            <person name="Gasser R.B."/>
        </authorList>
    </citation>
    <scope>NUCLEOTIDE SEQUENCE [LARGE SCALE GENOMIC DNA]</scope>
    <source>
        <strain evidence="1">ISS37</strain>
    </source>
</reference>
<dbReference type="AlphaFoldDB" id="A0A0V0S9J6"/>
<gene>
    <name evidence="1" type="ORF">T07_12562</name>
</gene>
<proteinExistence type="predicted"/>
<protein>
    <submittedName>
        <fullName evidence="1">Uncharacterized protein</fullName>
    </submittedName>
</protein>
<dbReference type="Proteomes" id="UP000054630">
    <property type="component" value="Unassembled WGS sequence"/>
</dbReference>
<evidence type="ECO:0000313" key="2">
    <source>
        <dbReference type="Proteomes" id="UP000054630"/>
    </source>
</evidence>
<evidence type="ECO:0000313" key="1">
    <source>
        <dbReference type="EMBL" id="KRX23388.1"/>
    </source>
</evidence>
<organism evidence="1 2">
    <name type="scientific">Trichinella nelsoni</name>
    <dbReference type="NCBI Taxonomy" id="6336"/>
    <lineage>
        <taxon>Eukaryota</taxon>
        <taxon>Metazoa</taxon>
        <taxon>Ecdysozoa</taxon>
        <taxon>Nematoda</taxon>
        <taxon>Enoplea</taxon>
        <taxon>Dorylaimia</taxon>
        <taxon>Trichinellida</taxon>
        <taxon>Trichinellidae</taxon>
        <taxon>Trichinella</taxon>
    </lineage>
</organism>
<accession>A0A0V0S9J6</accession>
<comment type="caution">
    <text evidence="1">The sequence shown here is derived from an EMBL/GenBank/DDBJ whole genome shotgun (WGS) entry which is preliminary data.</text>
</comment>
<keyword evidence="2" id="KW-1185">Reference proteome</keyword>
<dbReference type="EMBL" id="JYDL01000024">
    <property type="protein sequence ID" value="KRX23388.1"/>
    <property type="molecule type" value="Genomic_DNA"/>
</dbReference>
<sequence length="60" mass="6887">MPWTLADQNTIMVIKLIKQPIDGRTDRLPTEPTHQIFQQSRNFETIISTHSAKLQQLAGQ</sequence>
<name>A0A0V0S9J6_9BILA</name>